<protein>
    <recommendedName>
        <fullName evidence="3">DUF7907 domain-containing protein</fullName>
    </recommendedName>
</protein>
<evidence type="ECO:0000256" key="1">
    <source>
        <dbReference type="SAM" id="MobiDB-lite"/>
    </source>
</evidence>
<dbReference type="Proteomes" id="UP000006039">
    <property type="component" value="Unassembled WGS sequence"/>
</dbReference>
<feature type="compositionally biased region" description="Acidic residues" evidence="1">
    <location>
        <begin position="244"/>
        <end position="263"/>
    </location>
</feature>
<organism evidence="4">
    <name type="scientific">Gaeumannomyces tritici (strain R3-111a-1)</name>
    <name type="common">Wheat and barley take-all root rot fungus</name>
    <name type="synonym">Gaeumannomyces graminis var. tritici</name>
    <dbReference type="NCBI Taxonomy" id="644352"/>
    <lineage>
        <taxon>Eukaryota</taxon>
        <taxon>Fungi</taxon>
        <taxon>Dikarya</taxon>
        <taxon>Ascomycota</taxon>
        <taxon>Pezizomycotina</taxon>
        <taxon>Sordariomycetes</taxon>
        <taxon>Sordariomycetidae</taxon>
        <taxon>Magnaporthales</taxon>
        <taxon>Magnaporthaceae</taxon>
        <taxon>Gaeumannomyces</taxon>
    </lineage>
</organism>
<dbReference type="HOGENOM" id="CLU_081634_0_0_1"/>
<dbReference type="EMBL" id="GL385395">
    <property type="protein sequence ID" value="EJT81968.1"/>
    <property type="molecule type" value="Genomic_DNA"/>
</dbReference>
<feature type="domain" description="DUF7907" evidence="3">
    <location>
        <begin position="42"/>
        <end position="217"/>
    </location>
</feature>
<keyword evidence="2" id="KW-0732">Signal</keyword>
<dbReference type="EnsemblFungi" id="EJT81968">
    <property type="protein sequence ID" value="EJT81968"/>
    <property type="gene ID" value="GGTG_01942"/>
</dbReference>
<feature type="signal peptide" evidence="2">
    <location>
        <begin position="1"/>
        <end position="20"/>
    </location>
</feature>
<keyword evidence="6" id="KW-1185">Reference proteome</keyword>
<reference evidence="5" key="5">
    <citation type="submission" date="2018-04" db="UniProtKB">
        <authorList>
            <consortium name="EnsemblFungi"/>
        </authorList>
    </citation>
    <scope>IDENTIFICATION</scope>
    <source>
        <strain evidence="5">R3-111a-1</strain>
    </source>
</reference>
<reference evidence="4" key="3">
    <citation type="submission" date="2010-09" db="EMBL/GenBank/DDBJ databases">
        <title>Annotation of Gaeumannomyces graminis var. tritici R3-111a-1.</title>
        <authorList>
            <consortium name="The Broad Institute Genome Sequencing Platform"/>
            <person name="Ma L.-J."/>
            <person name="Dead R."/>
            <person name="Young S.K."/>
            <person name="Zeng Q."/>
            <person name="Gargeya S."/>
            <person name="Fitzgerald M."/>
            <person name="Haas B."/>
            <person name="Abouelleil A."/>
            <person name="Alvarado L."/>
            <person name="Arachchi H.M."/>
            <person name="Berlin A."/>
            <person name="Brown A."/>
            <person name="Chapman S.B."/>
            <person name="Chen Z."/>
            <person name="Dunbar C."/>
            <person name="Freedman E."/>
            <person name="Gearin G."/>
            <person name="Gellesch M."/>
            <person name="Goldberg J."/>
            <person name="Griggs A."/>
            <person name="Gujja S."/>
            <person name="Heiman D."/>
            <person name="Howarth C."/>
            <person name="Larson L."/>
            <person name="Lui A."/>
            <person name="MacDonald P.J.P."/>
            <person name="Mehta T."/>
            <person name="Montmayeur A."/>
            <person name="Murphy C."/>
            <person name="Neiman D."/>
            <person name="Pearson M."/>
            <person name="Priest M."/>
            <person name="Roberts A."/>
            <person name="Saif S."/>
            <person name="Shea T."/>
            <person name="Shenoy N."/>
            <person name="Sisk P."/>
            <person name="Stolte C."/>
            <person name="Sykes S."/>
            <person name="Yandava C."/>
            <person name="Wortman J."/>
            <person name="Nusbaum C."/>
            <person name="Birren B."/>
        </authorList>
    </citation>
    <scope>NUCLEOTIDE SEQUENCE</scope>
    <source>
        <strain evidence="4">R3-111a-1</strain>
    </source>
</reference>
<dbReference type="GeneID" id="20342400"/>
<accession>J3NL01</accession>
<name>J3NL01_GAET3</name>
<sequence length="297" mass="32202">MKSQALFSSVVALAGTSAIAQPLTGMPPPAAAPPRDKVFTKSEPFNIVVSESSNSTVVGWILGACHAGAGIEGLCVSNDSPSPPSTTFTHNTTGDSEPIAGPLIWELPTKLNGMPTTLPSSMSLSYVAWSDVAIPMFKPGYSDTPIGFDEDDKMFLVAYGDDGVHEPDDQTKAIRVDEARKMYNWYVCWTYIGSYYYHALTWSTSHPPQNPTCNAANVTRKFLEPSLEPEESEESFLHAKPEPLEDNDLVEPSEVVQESDEAADAAKSTEAEEDKAAEEDKKTVATEDKETETAEEN</sequence>
<evidence type="ECO:0000259" key="3">
    <source>
        <dbReference type="Pfam" id="PF25484"/>
    </source>
</evidence>
<gene>
    <name evidence="5" type="primary">20342400</name>
    <name evidence="4" type="ORF">GGTG_01942</name>
</gene>
<evidence type="ECO:0000313" key="4">
    <source>
        <dbReference type="EMBL" id="EJT81968.1"/>
    </source>
</evidence>
<feature type="chain" id="PRO_5015094193" description="DUF7907 domain-containing protein" evidence="2">
    <location>
        <begin position="21"/>
        <end position="297"/>
    </location>
</feature>
<reference evidence="6" key="1">
    <citation type="submission" date="2010-07" db="EMBL/GenBank/DDBJ databases">
        <title>The genome sequence of Gaeumannomyces graminis var. tritici strain R3-111a-1.</title>
        <authorList>
            <consortium name="The Broad Institute Genome Sequencing Platform"/>
            <person name="Ma L.-J."/>
            <person name="Dead R."/>
            <person name="Young S."/>
            <person name="Zeng Q."/>
            <person name="Koehrsen M."/>
            <person name="Alvarado L."/>
            <person name="Berlin A."/>
            <person name="Chapman S.B."/>
            <person name="Chen Z."/>
            <person name="Freedman E."/>
            <person name="Gellesch M."/>
            <person name="Goldberg J."/>
            <person name="Griggs A."/>
            <person name="Gujja S."/>
            <person name="Heilman E.R."/>
            <person name="Heiman D."/>
            <person name="Hepburn T."/>
            <person name="Howarth C."/>
            <person name="Jen D."/>
            <person name="Larson L."/>
            <person name="Mehta T."/>
            <person name="Neiman D."/>
            <person name="Pearson M."/>
            <person name="Roberts A."/>
            <person name="Saif S."/>
            <person name="Shea T."/>
            <person name="Shenoy N."/>
            <person name="Sisk P."/>
            <person name="Stolte C."/>
            <person name="Sykes S."/>
            <person name="Walk T."/>
            <person name="White J."/>
            <person name="Yandava C."/>
            <person name="Haas B."/>
            <person name="Nusbaum C."/>
            <person name="Birren B."/>
        </authorList>
    </citation>
    <scope>NUCLEOTIDE SEQUENCE [LARGE SCALE GENOMIC DNA]</scope>
    <source>
        <strain evidence="6">R3-111a-1</strain>
    </source>
</reference>
<dbReference type="RefSeq" id="XP_009217977.1">
    <property type="nucleotide sequence ID" value="XM_009219713.1"/>
</dbReference>
<dbReference type="eggNOG" id="ENOG502STWI">
    <property type="taxonomic scope" value="Eukaryota"/>
</dbReference>
<dbReference type="OrthoDB" id="3515453at2759"/>
<reference evidence="4" key="2">
    <citation type="submission" date="2010-07" db="EMBL/GenBank/DDBJ databases">
        <authorList>
            <consortium name="The Broad Institute Genome Sequencing Platform"/>
            <consortium name="Broad Institute Genome Sequencing Center for Infectious Disease"/>
            <person name="Ma L.-J."/>
            <person name="Dead R."/>
            <person name="Young S."/>
            <person name="Zeng Q."/>
            <person name="Koehrsen M."/>
            <person name="Alvarado L."/>
            <person name="Berlin A."/>
            <person name="Chapman S.B."/>
            <person name="Chen Z."/>
            <person name="Freedman E."/>
            <person name="Gellesch M."/>
            <person name="Goldberg J."/>
            <person name="Griggs A."/>
            <person name="Gujja S."/>
            <person name="Heilman E.R."/>
            <person name="Heiman D."/>
            <person name="Hepburn T."/>
            <person name="Howarth C."/>
            <person name="Jen D."/>
            <person name="Larson L."/>
            <person name="Mehta T."/>
            <person name="Neiman D."/>
            <person name="Pearson M."/>
            <person name="Roberts A."/>
            <person name="Saif S."/>
            <person name="Shea T."/>
            <person name="Shenoy N."/>
            <person name="Sisk P."/>
            <person name="Stolte C."/>
            <person name="Sykes S."/>
            <person name="Walk T."/>
            <person name="White J."/>
            <person name="Yandava C."/>
            <person name="Haas B."/>
            <person name="Nusbaum C."/>
            <person name="Birren B."/>
        </authorList>
    </citation>
    <scope>NUCLEOTIDE SEQUENCE</scope>
    <source>
        <strain evidence="4">R3-111a-1</strain>
    </source>
</reference>
<feature type="compositionally biased region" description="Basic and acidic residues" evidence="1">
    <location>
        <begin position="278"/>
        <end position="297"/>
    </location>
</feature>
<reference evidence="5" key="4">
    <citation type="journal article" date="2015" name="G3 (Bethesda)">
        <title>Genome sequences of three phytopathogenic species of the Magnaporthaceae family of fungi.</title>
        <authorList>
            <person name="Okagaki L.H."/>
            <person name="Nunes C.C."/>
            <person name="Sailsbery J."/>
            <person name="Clay B."/>
            <person name="Brown D."/>
            <person name="John T."/>
            <person name="Oh Y."/>
            <person name="Young N."/>
            <person name="Fitzgerald M."/>
            <person name="Haas B.J."/>
            <person name="Zeng Q."/>
            <person name="Young S."/>
            <person name="Adiconis X."/>
            <person name="Fan L."/>
            <person name="Levin J.Z."/>
            <person name="Mitchell T.K."/>
            <person name="Okubara P.A."/>
            <person name="Farman M.L."/>
            <person name="Kohn L.M."/>
            <person name="Birren B."/>
            <person name="Ma L.-J."/>
            <person name="Dean R.A."/>
        </authorList>
    </citation>
    <scope>NUCLEOTIDE SEQUENCE</scope>
    <source>
        <strain evidence="5">R3-111a-1</strain>
    </source>
</reference>
<dbReference type="STRING" id="644352.J3NL01"/>
<dbReference type="VEuPathDB" id="FungiDB:GGTG_01942"/>
<dbReference type="Pfam" id="PF25484">
    <property type="entry name" value="DUF7907"/>
    <property type="match status" value="1"/>
</dbReference>
<feature type="region of interest" description="Disordered" evidence="1">
    <location>
        <begin position="226"/>
        <end position="297"/>
    </location>
</feature>
<dbReference type="InterPro" id="IPR057229">
    <property type="entry name" value="DUF7907"/>
</dbReference>
<dbReference type="AlphaFoldDB" id="J3NL01"/>
<evidence type="ECO:0000313" key="6">
    <source>
        <dbReference type="Proteomes" id="UP000006039"/>
    </source>
</evidence>
<proteinExistence type="predicted"/>
<evidence type="ECO:0000313" key="5">
    <source>
        <dbReference type="EnsemblFungi" id="EJT81968"/>
    </source>
</evidence>
<evidence type="ECO:0000256" key="2">
    <source>
        <dbReference type="SAM" id="SignalP"/>
    </source>
</evidence>